<dbReference type="PANTHER" id="PTHR31901:SF9">
    <property type="entry name" value="GH3 DOMAIN-CONTAINING PROTEIN"/>
    <property type="match status" value="1"/>
</dbReference>
<gene>
    <name evidence="3" type="ORF">C4541_06525</name>
</gene>
<dbReference type="InterPro" id="IPR055377">
    <property type="entry name" value="GH3_M"/>
</dbReference>
<feature type="domain" description="GH3 middle" evidence="1">
    <location>
        <begin position="53"/>
        <end position="123"/>
    </location>
</feature>
<evidence type="ECO:0000313" key="3">
    <source>
        <dbReference type="EMBL" id="RJP59254.1"/>
    </source>
</evidence>
<dbReference type="Pfam" id="PF23571">
    <property type="entry name" value="GH3_M"/>
    <property type="match status" value="1"/>
</dbReference>
<dbReference type="AlphaFoldDB" id="A0A3A4QZM0"/>
<sequence length="276" mass="31771">MVLLATWKGGVLGHYIDMLPDFYGSLPVRDLGLIASEGRMSIPHHDQGADGVLDIASHFFEFIPEEEYETENPRTLLCHELEKGRKYYLILTNSAGYFRYDINDLIEVTDFFEQTPVIHFLNKGKHISSLTGEKVSEHQVASALRNTLQELGISLNLFTVCPRWDEVTAHYDILVENDAWLDQVDTSDFITIFDTSLQSLNLEYKAKRDSQRLGPPRLCVVSKGTFAKIREEKHTQSQGRTEQYKHVYLNPTVDYYQNFTILKEIKTSDERQTTSR</sequence>
<accession>A0A3A4QZM0</accession>
<evidence type="ECO:0000313" key="4">
    <source>
        <dbReference type="Proteomes" id="UP000266426"/>
    </source>
</evidence>
<dbReference type="Proteomes" id="UP000266426">
    <property type="component" value="Unassembled WGS sequence"/>
</dbReference>
<dbReference type="PANTHER" id="PTHR31901">
    <property type="entry name" value="GH3 DOMAIN-CONTAINING PROTEIN"/>
    <property type="match status" value="1"/>
</dbReference>
<evidence type="ECO:0000259" key="2">
    <source>
        <dbReference type="Pfam" id="PF23572"/>
    </source>
</evidence>
<dbReference type="EMBL" id="QZJZ01000053">
    <property type="protein sequence ID" value="RJP59254.1"/>
    <property type="molecule type" value="Genomic_DNA"/>
</dbReference>
<comment type="caution">
    <text evidence="3">The sequence shown here is derived from an EMBL/GenBank/DDBJ whole genome shotgun (WGS) entry which is preliminary data.</text>
</comment>
<feature type="domain" description="GH3 C-terminal" evidence="2">
    <location>
        <begin position="139"/>
        <end position="247"/>
    </location>
</feature>
<dbReference type="InterPro" id="IPR004993">
    <property type="entry name" value="GH3"/>
</dbReference>
<proteinExistence type="predicted"/>
<dbReference type="InterPro" id="IPR055378">
    <property type="entry name" value="GH3_C"/>
</dbReference>
<dbReference type="Pfam" id="PF23572">
    <property type="entry name" value="GH3_C"/>
    <property type="match status" value="1"/>
</dbReference>
<organism evidence="3 4">
    <name type="scientific">Candidatus Auribacter fodinae</name>
    <dbReference type="NCBI Taxonomy" id="2093366"/>
    <lineage>
        <taxon>Bacteria</taxon>
        <taxon>Pseudomonadati</taxon>
        <taxon>Candidatus Auribacterota</taxon>
        <taxon>Candidatus Auribacteria</taxon>
        <taxon>Candidatus Auribacterales</taxon>
        <taxon>Candidatus Auribacteraceae</taxon>
        <taxon>Candidatus Auribacter</taxon>
    </lineage>
</organism>
<dbReference type="GO" id="GO:0016881">
    <property type="term" value="F:acid-amino acid ligase activity"/>
    <property type="evidence" value="ECO:0007669"/>
    <property type="project" value="TreeGrafter"/>
</dbReference>
<protein>
    <submittedName>
        <fullName evidence="3">Uncharacterized protein</fullName>
    </submittedName>
</protein>
<reference evidence="3 4" key="1">
    <citation type="journal article" date="2017" name="ISME J.">
        <title>Energy and carbon metabolisms in a deep terrestrial subsurface fluid microbial community.</title>
        <authorList>
            <person name="Momper L."/>
            <person name="Jungbluth S.P."/>
            <person name="Lee M.D."/>
            <person name="Amend J.P."/>
        </authorList>
    </citation>
    <scope>NUCLEOTIDE SEQUENCE [LARGE SCALE GENOMIC DNA]</scope>
    <source>
        <strain evidence="3">SURF_26</strain>
    </source>
</reference>
<dbReference type="GO" id="GO:0005737">
    <property type="term" value="C:cytoplasm"/>
    <property type="evidence" value="ECO:0007669"/>
    <property type="project" value="TreeGrafter"/>
</dbReference>
<evidence type="ECO:0000259" key="1">
    <source>
        <dbReference type="Pfam" id="PF23571"/>
    </source>
</evidence>
<name>A0A3A4QZM0_9BACT</name>